<keyword evidence="7" id="KW-1185">Reference proteome</keyword>
<dbReference type="PANTHER" id="PTHR11941">
    <property type="entry name" value="ENOYL-COA HYDRATASE-RELATED"/>
    <property type="match status" value="1"/>
</dbReference>
<dbReference type="InterPro" id="IPR029045">
    <property type="entry name" value="ClpP/crotonase-like_dom_sf"/>
</dbReference>
<evidence type="ECO:0000256" key="1">
    <source>
        <dbReference type="ARBA" id="ARBA00005254"/>
    </source>
</evidence>
<accession>A0ABP9PRA3</accession>
<protein>
    <submittedName>
        <fullName evidence="6">Crotonase/enoyl-CoA hydratase family protein</fullName>
    </submittedName>
</protein>
<comment type="caution">
    <text evidence="6">The sequence shown here is derived from an EMBL/GenBank/DDBJ whole genome shotgun (WGS) entry which is preliminary data.</text>
</comment>
<reference evidence="7" key="1">
    <citation type="journal article" date="2019" name="Int. J. Syst. Evol. Microbiol.">
        <title>The Global Catalogue of Microorganisms (GCM) 10K type strain sequencing project: providing services to taxonomists for standard genome sequencing and annotation.</title>
        <authorList>
            <consortium name="The Broad Institute Genomics Platform"/>
            <consortium name="The Broad Institute Genome Sequencing Center for Infectious Disease"/>
            <person name="Wu L."/>
            <person name="Ma J."/>
        </authorList>
    </citation>
    <scope>NUCLEOTIDE SEQUENCE [LARGE SCALE GENOMIC DNA]</scope>
    <source>
        <strain evidence="7">JCM 18459</strain>
    </source>
</reference>
<dbReference type="SUPFAM" id="SSF52096">
    <property type="entry name" value="ClpP/crotonase"/>
    <property type="match status" value="1"/>
</dbReference>
<dbReference type="PANTHER" id="PTHR11941:SF54">
    <property type="entry name" value="ENOYL-COA HYDRATASE, MITOCHONDRIAL"/>
    <property type="match status" value="1"/>
</dbReference>
<organism evidence="6 7">
    <name type="scientific">Nocardioides marinquilinus</name>
    <dbReference type="NCBI Taxonomy" id="1210400"/>
    <lineage>
        <taxon>Bacteria</taxon>
        <taxon>Bacillati</taxon>
        <taxon>Actinomycetota</taxon>
        <taxon>Actinomycetes</taxon>
        <taxon>Propionibacteriales</taxon>
        <taxon>Nocardioidaceae</taxon>
        <taxon>Nocardioides</taxon>
    </lineage>
</organism>
<evidence type="ECO:0000256" key="5">
    <source>
        <dbReference type="SAM" id="MobiDB-lite"/>
    </source>
</evidence>
<evidence type="ECO:0000313" key="6">
    <source>
        <dbReference type="EMBL" id="GAA5150940.1"/>
    </source>
</evidence>
<evidence type="ECO:0000256" key="4">
    <source>
        <dbReference type="ARBA" id="ARBA00023717"/>
    </source>
</evidence>
<dbReference type="Proteomes" id="UP001500221">
    <property type="component" value="Unassembled WGS sequence"/>
</dbReference>
<proteinExistence type="inferred from homology"/>
<sequence length="304" mass="32211">MSYETLDWAVDDDGVATLTLDRPDALNAFDLTMARELLEVFTTEARDDAVRAVVVTGAGRAFCAGMDLSADGNVFGLDETLEVTPEALRERFDDPAYADGVRDTGGRVTLAIHALPKPVIAAINGAAVGIGATMTLAMDLRLASTRARIGFVFGRLGIVPEAASTWFLPRIVGLQQALEWVYAADILDADAALAGRLVRSVHEPDDLLPAAQALARSFVVDRSAVALGLTKRLMYAGAGSEQPLEAHLADSVAMWHASVGDGKEGVAAFLEKRPPHFTGRASELPRVLPQSSSQASSQASSDRP</sequence>
<dbReference type="Pfam" id="PF00378">
    <property type="entry name" value="ECH_1"/>
    <property type="match status" value="1"/>
</dbReference>
<dbReference type="RefSeq" id="WP_345459801.1">
    <property type="nucleotide sequence ID" value="NZ_BAABKG010000003.1"/>
</dbReference>
<dbReference type="EMBL" id="BAABKG010000003">
    <property type="protein sequence ID" value="GAA5150940.1"/>
    <property type="molecule type" value="Genomic_DNA"/>
</dbReference>
<comment type="similarity">
    <text evidence="1">Belongs to the enoyl-CoA hydratase/isomerase family.</text>
</comment>
<comment type="catalytic activity">
    <reaction evidence="4">
        <text>a 4-saturated-(3S)-3-hydroxyacyl-CoA = a (3E)-enoyl-CoA + H2O</text>
        <dbReference type="Rhea" id="RHEA:20724"/>
        <dbReference type="ChEBI" id="CHEBI:15377"/>
        <dbReference type="ChEBI" id="CHEBI:58521"/>
        <dbReference type="ChEBI" id="CHEBI:137480"/>
        <dbReference type="EC" id="4.2.1.17"/>
    </reaction>
</comment>
<dbReference type="CDD" id="cd06558">
    <property type="entry name" value="crotonase-like"/>
    <property type="match status" value="1"/>
</dbReference>
<comment type="catalytic activity">
    <reaction evidence="3">
        <text>a (3S)-3-hydroxyacyl-CoA = a (2E)-enoyl-CoA + H2O</text>
        <dbReference type="Rhea" id="RHEA:16105"/>
        <dbReference type="ChEBI" id="CHEBI:15377"/>
        <dbReference type="ChEBI" id="CHEBI:57318"/>
        <dbReference type="ChEBI" id="CHEBI:58856"/>
        <dbReference type="EC" id="4.2.1.17"/>
    </reaction>
</comment>
<dbReference type="InterPro" id="IPR014748">
    <property type="entry name" value="Enoyl-CoA_hydra_C"/>
</dbReference>
<keyword evidence="2" id="KW-0456">Lyase</keyword>
<dbReference type="InterPro" id="IPR001753">
    <property type="entry name" value="Enoyl-CoA_hydra/iso"/>
</dbReference>
<evidence type="ECO:0000256" key="2">
    <source>
        <dbReference type="ARBA" id="ARBA00023239"/>
    </source>
</evidence>
<gene>
    <name evidence="6" type="ORF">GCM10023340_29020</name>
</gene>
<evidence type="ECO:0000256" key="3">
    <source>
        <dbReference type="ARBA" id="ARBA00023709"/>
    </source>
</evidence>
<evidence type="ECO:0000313" key="7">
    <source>
        <dbReference type="Proteomes" id="UP001500221"/>
    </source>
</evidence>
<feature type="region of interest" description="Disordered" evidence="5">
    <location>
        <begin position="277"/>
        <end position="304"/>
    </location>
</feature>
<name>A0ABP9PRA3_9ACTN</name>
<dbReference type="Gene3D" id="1.10.12.10">
    <property type="entry name" value="Lyase 2-enoyl-coa Hydratase, Chain A, domain 2"/>
    <property type="match status" value="1"/>
</dbReference>
<feature type="compositionally biased region" description="Low complexity" evidence="5">
    <location>
        <begin position="290"/>
        <end position="304"/>
    </location>
</feature>
<dbReference type="Gene3D" id="3.90.226.10">
    <property type="entry name" value="2-enoyl-CoA Hydratase, Chain A, domain 1"/>
    <property type="match status" value="1"/>
</dbReference>
<dbReference type="NCBIfam" id="NF006109">
    <property type="entry name" value="PRK08260.1"/>
    <property type="match status" value="1"/>
</dbReference>